<evidence type="ECO:0000313" key="6">
    <source>
        <dbReference type="Proteomes" id="UP000247569"/>
    </source>
</evidence>
<comment type="similarity">
    <text evidence="2">Belongs to the MTB12 family.</text>
</comment>
<dbReference type="OrthoDB" id="3174977at2"/>
<dbReference type="PANTHER" id="PTHR46825:SF7">
    <property type="entry name" value="D-ALANYL-D-ALANINE CARBOXYPEPTIDASE"/>
    <property type="match status" value="1"/>
</dbReference>
<keyword evidence="5" id="KW-0121">Carboxypeptidase</keyword>
<evidence type="ECO:0000256" key="2">
    <source>
        <dbReference type="ARBA" id="ARBA00093774"/>
    </source>
</evidence>
<dbReference type="InterPro" id="IPR001466">
    <property type="entry name" value="Beta-lactam-related"/>
</dbReference>
<comment type="caution">
    <text evidence="5">The sequence shown here is derived from an EMBL/GenBank/DDBJ whole genome shotgun (WGS) entry which is preliminary data.</text>
</comment>
<feature type="domain" description="Low molecular weight antigen MTB12-like C-terminal" evidence="4">
    <location>
        <begin position="402"/>
        <end position="511"/>
    </location>
</feature>
<gene>
    <name evidence="5" type="ORF">DFR70_10775</name>
</gene>
<evidence type="ECO:0000259" key="3">
    <source>
        <dbReference type="Pfam" id="PF00144"/>
    </source>
</evidence>
<keyword evidence="5" id="KW-0645">Protease</keyword>
<keyword evidence="6" id="KW-1185">Reference proteome</keyword>
<organism evidence="5 6">
    <name type="scientific">Nocardia tenerifensis</name>
    <dbReference type="NCBI Taxonomy" id="228006"/>
    <lineage>
        <taxon>Bacteria</taxon>
        <taxon>Bacillati</taxon>
        <taxon>Actinomycetota</taxon>
        <taxon>Actinomycetes</taxon>
        <taxon>Mycobacteriales</taxon>
        <taxon>Nocardiaceae</taxon>
        <taxon>Nocardia</taxon>
    </lineage>
</organism>
<keyword evidence="5" id="KW-0378">Hydrolase</keyword>
<keyword evidence="1" id="KW-0732">Signal</keyword>
<protein>
    <submittedName>
        <fullName evidence="5">D-alanyl-D-alanine carboxypeptidase</fullName>
    </submittedName>
</protein>
<dbReference type="Proteomes" id="UP000247569">
    <property type="component" value="Unassembled WGS sequence"/>
</dbReference>
<proteinExistence type="inferred from homology"/>
<reference evidence="5 6" key="1">
    <citation type="submission" date="2018-05" db="EMBL/GenBank/DDBJ databases">
        <title>Genomic Encyclopedia of Type Strains, Phase IV (KMG-IV): sequencing the most valuable type-strain genomes for metagenomic binning, comparative biology and taxonomic classification.</title>
        <authorList>
            <person name="Goeker M."/>
        </authorList>
    </citation>
    <scope>NUCLEOTIDE SEQUENCE [LARGE SCALE GENOMIC DNA]</scope>
    <source>
        <strain evidence="5 6">DSM 44704</strain>
    </source>
</reference>
<dbReference type="InterPro" id="IPR058644">
    <property type="entry name" value="Mtb12-like_C"/>
</dbReference>
<evidence type="ECO:0000256" key="1">
    <source>
        <dbReference type="ARBA" id="ARBA00022729"/>
    </source>
</evidence>
<dbReference type="AlphaFoldDB" id="A0A318K1N3"/>
<dbReference type="Pfam" id="PF26580">
    <property type="entry name" value="Mtb12_C"/>
    <property type="match status" value="1"/>
</dbReference>
<dbReference type="GO" id="GO:0004180">
    <property type="term" value="F:carboxypeptidase activity"/>
    <property type="evidence" value="ECO:0007669"/>
    <property type="project" value="UniProtKB-KW"/>
</dbReference>
<evidence type="ECO:0000313" key="5">
    <source>
        <dbReference type="EMBL" id="PXX62208.1"/>
    </source>
</evidence>
<evidence type="ECO:0000259" key="4">
    <source>
        <dbReference type="Pfam" id="PF26580"/>
    </source>
</evidence>
<dbReference type="EMBL" id="QJKF01000007">
    <property type="protein sequence ID" value="PXX62208.1"/>
    <property type="molecule type" value="Genomic_DNA"/>
</dbReference>
<dbReference type="Pfam" id="PF00144">
    <property type="entry name" value="Beta-lactamase"/>
    <property type="match status" value="1"/>
</dbReference>
<dbReference type="RefSeq" id="WP_051186496.1">
    <property type="nucleotide sequence ID" value="NZ_QJKF01000007.1"/>
</dbReference>
<dbReference type="InterPro" id="IPR050491">
    <property type="entry name" value="AmpC-like"/>
</dbReference>
<dbReference type="PANTHER" id="PTHR46825">
    <property type="entry name" value="D-ALANYL-D-ALANINE-CARBOXYPEPTIDASE/ENDOPEPTIDASE AMPH"/>
    <property type="match status" value="1"/>
</dbReference>
<sequence>MLGHNASARLIRVVTKALTAAVVATALVACGADDECGRDVGCAFPADAGAAIDETVRKNMDAGLIPGALVTVHDPARGNFTKAYGVADLATGRAMTIEDHIRIGSITKTFTATAILRAADDNKLSLDDALSEYVPGVPNGDAIALRDLLGMRGGVRDLMSDTDFLDQFLAKTPGEWRPGDSLRTITGHPERAQPPHRETEYSNSEYLLLGLVLEKVTGKPVHEVLDEVATAYGLPDTTYPADATMPAPASRGYAYFDDAATDVTARNTPELFGAAGSMVSTIGDLADYAPRLARGELLKPETHRARLQFTTGTAGGGPLDYGLGMQRFGPWLGHTGGVLGYTTHLGYLPDRGITVAVAVNQYTVPPTLLRVTASSIWFAIVARLYPDSLPGHRDDPVPAAPPPPSPAELSARLQEAFDPKVPVAQKSLRVVDDDKDPELLARLATAFTAYPMSFQVDKLTQFGDGTLLATTTTSFAGGRRPMVVPLAVRDDSWRLSTGWVCENLTLVGQTSPACA</sequence>
<dbReference type="InterPro" id="IPR012338">
    <property type="entry name" value="Beta-lactam/transpept-like"/>
</dbReference>
<accession>A0A318K1N3</accession>
<dbReference type="Gene3D" id="3.40.710.10">
    <property type="entry name" value="DD-peptidase/beta-lactamase superfamily"/>
    <property type="match status" value="1"/>
</dbReference>
<dbReference type="SUPFAM" id="SSF56601">
    <property type="entry name" value="beta-lactamase/transpeptidase-like"/>
    <property type="match status" value="1"/>
</dbReference>
<name>A0A318K1N3_9NOCA</name>
<feature type="domain" description="Beta-lactamase-related" evidence="3">
    <location>
        <begin position="52"/>
        <end position="363"/>
    </location>
</feature>